<dbReference type="PANTHER" id="PTHR31223:SF14">
    <property type="entry name" value="CYTOKININ RIBOSIDE 5'-MONOPHOSPHATE PHOSPHORIBOHYDROLASE LOG5"/>
    <property type="match status" value="1"/>
</dbReference>
<evidence type="ECO:0000313" key="7">
    <source>
        <dbReference type="EMBL" id="TYH10486.1"/>
    </source>
</evidence>
<dbReference type="Proteomes" id="UP000323506">
    <property type="component" value="Chromosome A07"/>
</dbReference>
<comment type="catalytic activity">
    <reaction evidence="6">
        <text>9-ribosyl-trans-zeatin 5'-phosphate + H2O = trans-zeatin + D-ribose 5-phosphate</text>
        <dbReference type="Rhea" id="RHEA:48564"/>
        <dbReference type="ChEBI" id="CHEBI:15377"/>
        <dbReference type="ChEBI" id="CHEBI:16522"/>
        <dbReference type="ChEBI" id="CHEBI:78346"/>
        <dbReference type="ChEBI" id="CHEBI:87947"/>
        <dbReference type="EC" id="3.2.2.n1"/>
    </reaction>
</comment>
<evidence type="ECO:0000256" key="1">
    <source>
        <dbReference type="ARBA" id="ARBA00006763"/>
    </source>
</evidence>
<dbReference type="GO" id="GO:0005829">
    <property type="term" value="C:cytosol"/>
    <property type="evidence" value="ECO:0007669"/>
    <property type="project" value="TreeGrafter"/>
</dbReference>
<evidence type="ECO:0000313" key="8">
    <source>
        <dbReference type="Proteomes" id="UP000323506"/>
    </source>
</evidence>
<comment type="catalytic activity">
    <reaction evidence="5">
        <text>N(6)-(dimethylallyl)adenosine 5'-phosphate + H2O = N(6)-dimethylallyladenine + D-ribose 5-phosphate</text>
        <dbReference type="Rhea" id="RHEA:48560"/>
        <dbReference type="ChEBI" id="CHEBI:15377"/>
        <dbReference type="ChEBI" id="CHEBI:17660"/>
        <dbReference type="ChEBI" id="CHEBI:57526"/>
        <dbReference type="ChEBI" id="CHEBI:78346"/>
        <dbReference type="EC" id="3.2.2.n1"/>
    </reaction>
</comment>
<dbReference type="EMBL" id="CM017694">
    <property type="protein sequence ID" value="TYH10486.1"/>
    <property type="molecule type" value="Genomic_DNA"/>
</dbReference>
<keyword evidence="8" id="KW-1185">Reference proteome</keyword>
<evidence type="ECO:0000256" key="5">
    <source>
        <dbReference type="ARBA" id="ARBA00047718"/>
    </source>
</evidence>
<comment type="function">
    <text evidence="4">Cytokinin-activating enzyme working in the direct activation pathway. Phosphoribohydrolase that converts inactive cytokinin nucleotides to the biologically active free-base forms.</text>
</comment>
<protein>
    <recommendedName>
        <fullName evidence="2">cytokinin riboside 5'-monophosphate phosphoribohydrolase</fullName>
        <ecNumber evidence="2">3.2.2.n1</ecNumber>
    </recommendedName>
</protein>
<dbReference type="Gene3D" id="3.40.50.450">
    <property type="match status" value="1"/>
</dbReference>
<dbReference type="EC" id="3.2.2.n1" evidence="2"/>
<evidence type="ECO:0000256" key="2">
    <source>
        <dbReference type="ARBA" id="ARBA00012205"/>
    </source>
</evidence>
<accession>A0A5D2FZA7</accession>
<gene>
    <name evidence="7" type="ORF">ES288_A07G180300v1</name>
</gene>
<name>A0A5D2FZA7_GOSDA</name>
<reference evidence="7 8" key="1">
    <citation type="submission" date="2019-06" db="EMBL/GenBank/DDBJ databases">
        <title>WGS assembly of Gossypium darwinii.</title>
        <authorList>
            <person name="Chen Z.J."/>
            <person name="Sreedasyam A."/>
            <person name="Ando A."/>
            <person name="Song Q."/>
            <person name="De L."/>
            <person name="Hulse-Kemp A."/>
            <person name="Ding M."/>
            <person name="Ye W."/>
            <person name="Kirkbride R."/>
            <person name="Jenkins J."/>
            <person name="Plott C."/>
            <person name="Lovell J."/>
            <person name="Lin Y.-M."/>
            <person name="Vaughn R."/>
            <person name="Liu B."/>
            <person name="Li W."/>
            <person name="Simpson S."/>
            <person name="Scheffler B."/>
            <person name="Saski C."/>
            <person name="Grover C."/>
            <person name="Hu G."/>
            <person name="Conover J."/>
            <person name="Carlson J."/>
            <person name="Shu S."/>
            <person name="Boston L."/>
            <person name="Williams M."/>
            <person name="Peterson D."/>
            <person name="Mcgee K."/>
            <person name="Jones D."/>
            <person name="Wendel J."/>
            <person name="Stelly D."/>
            <person name="Grimwood J."/>
            <person name="Schmutz J."/>
        </authorList>
    </citation>
    <scope>NUCLEOTIDE SEQUENCE [LARGE SCALE GENOMIC DNA]</scope>
    <source>
        <strain evidence="7">1808015.09</strain>
    </source>
</reference>
<comment type="similarity">
    <text evidence="1">Belongs to the LOG family.</text>
</comment>
<dbReference type="SUPFAM" id="SSF102405">
    <property type="entry name" value="MCP/YpsA-like"/>
    <property type="match status" value="1"/>
</dbReference>
<keyword evidence="3" id="KW-0203">Cytokinin biosynthesis</keyword>
<dbReference type="Pfam" id="PF03641">
    <property type="entry name" value="Lysine_decarbox"/>
    <property type="match status" value="1"/>
</dbReference>
<proteinExistence type="inferred from homology"/>
<dbReference type="GO" id="GO:0009691">
    <property type="term" value="P:cytokinin biosynthetic process"/>
    <property type="evidence" value="ECO:0007669"/>
    <property type="project" value="UniProtKB-KW"/>
</dbReference>
<evidence type="ECO:0000256" key="6">
    <source>
        <dbReference type="ARBA" id="ARBA00049153"/>
    </source>
</evidence>
<evidence type="ECO:0000256" key="3">
    <source>
        <dbReference type="ARBA" id="ARBA00022712"/>
    </source>
</evidence>
<dbReference type="AlphaFoldDB" id="A0A5D2FZA7"/>
<evidence type="ECO:0000256" key="4">
    <source>
        <dbReference type="ARBA" id="ARBA00024884"/>
    </source>
</evidence>
<sequence>MEGEVVKLRFKSVCVFCGSRTGKRKCYTDVAVELAQQLVHPNLLPDISLNPVSFLFIRLKDRALAIDRALAAPSKKRRYSIRLMGIVSKTVHRAGGNVMGIIPSTLMRKETHITGETVREVRPVGNRNQRKEAIANHSDCFIALPSGYRTLEELLEVITWVQLGVHDKPIRNNNMVIVELLRRYLPF</sequence>
<dbReference type="InterPro" id="IPR031100">
    <property type="entry name" value="LOG_fam"/>
</dbReference>
<dbReference type="PANTHER" id="PTHR31223">
    <property type="entry name" value="LOG FAMILY PROTEIN YJL055W"/>
    <property type="match status" value="1"/>
</dbReference>
<organism evidence="7 8">
    <name type="scientific">Gossypium darwinii</name>
    <name type="common">Darwin's cotton</name>
    <name type="synonym">Gossypium barbadense var. darwinii</name>
    <dbReference type="NCBI Taxonomy" id="34276"/>
    <lineage>
        <taxon>Eukaryota</taxon>
        <taxon>Viridiplantae</taxon>
        <taxon>Streptophyta</taxon>
        <taxon>Embryophyta</taxon>
        <taxon>Tracheophyta</taxon>
        <taxon>Spermatophyta</taxon>
        <taxon>Magnoliopsida</taxon>
        <taxon>eudicotyledons</taxon>
        <taxon>Gunneridae</taxon>
        <taxon>Pentapetalae</taxon>
        <taxon>rosids</taxon>
        <taxon>malvids</taxon>
        <taxon>Malvales</taxon>
        <taxon>Malvaceae</taxon>
        <taxon>Malvoideae</taxon>
        <taxon>Gossypium</taxon>
    </lineage>
</organism>
<dbReference type="GO" id="GO:0016799">
    <property type="term" value="F:hydrolase activity, hydrolyzing N-glycosyl compounds"/>
    <property type="evidence" value="ECO:0007669"/>
    <property type="project" value="TreeGrafter"/>
</dbReference>
<dbReference type="GO" id="GO:0005634">
    <property type="term" value="C:nucleus"/>
    <property type="evidence" value="ECO:0007669"/>
    <property type="project" value="TreeGrafter"/>
</dbReference>